<reference evidence="1" key="1">
    <citation type="journal article" date="2015" name="Nature">
        <title>Complex archaea that bridge the gap between prokaryotes and eukaryotes.</title>
        <authorList>
            <person name="Spang A."/>
            <person name="Saw J.H."/>
            <person name="Jorgensen S.L."/>
            <person name="Zaremba-Niedzwiedzka K."/>
            <person name="Martijn J."/>
            <person name="Lind A.E."/>
            <person name="van Eijk R."/>
            <person name="Schleper C."/>
            <person name="Guy L."/>
            <person name="Ettema T.J."/>
        </authorList>
    </citation>
    <scope>NUCLEOTIDE SEQUENCE</scope>
</reference>
<name>A0A0F9AB51_9ZZZZ</name>
<dbReference type="EMBL" id="LAZR01046903">
    <property type="protein sequence ID" value="KKK95455.1"/>
    <property type="molecule type" value="Genomic_DNA"/>
</dbReference>
<organism evidence="1">
    <name type="scientific">marine sediment metagenome</name>
    <dbReference type="NCBI Taxonomy" id="412755"/>
    <lineage>
        <taxon>unclassified sequences</taxon>
        <taxon>metagenomes</taxon>
        <taxon>ecological metagenomes</taxon>
    </lineage>
</organism>
<comment type="caution">
    <text evidence="1">The sequence shown here is derived from an EMBL/GenBank/DDBJ whole genome shotgun (WGS) entry which is preliminary data.</text>
</comment>
<dbReference type="AlphaFoldDB" id="A0A0F9AB51"/>
<proteinExistence type="predicted"/>
<protein>
    <submittedName>
        <fullName evidence="1">Uncharacterized protein</fullName>
    </submittedName>
</protein>
<accession>A0A0F9AB51</accession>
<gene>
    <name evidence="1" type="ORF">LCGC14_2672660</name>
</gene>
<sequence>MSGISIPEFLDVLKPQLEAHADLLALTPVPKIYTAWPTLDYSVTDSVICGYDTRSPREPSSLGRNRVDELAVLDSSVRVMRAGAGEVVVKEARDRAKLIVTAVDNSLRTNHPELAGADDDVLWSRIGSYELAQFPDPGGGDPAVPLRICVVEFEIIYRARVAV</sequence>
<evidence type="ECO:0000313" key="1">
    <source>
        <dbReference type="EMBL" id="KKK95455.1"/>
    </source>
</evidence>